<evidence type="ECO:0000256" key="6">
    <source>
        <dbReference type="ARBA" id="ARBA00023004"/>
    </source>
</evidence>
<dbReference type="InterPro" id="IPR036909">
    <property type="entry name" value="Cyt_c-like_dom_sf"/>
</dbReference>
<dbReference type="SUPFAM" id="SSF46626">
    <property type="entry name" value="Cytochrome c"/>
    <property type="match status" value="1"/>
</dbReference>
<feature type="binding site" description="covalent" evidence="8">
    <location>
        <position position="56"/>
    </location>
    <ligand>
        <name>heme c</name>
        <dbReference type="ChEBI" id="CHEBI:61717"/>
    </ligand>
</feature>
<dbReference type="PANTHER" id="PTHR10266">
    <property type="entry name" value="CYTOCHROME C1"/>
    <property type="match status" value="1"/>
</dbReference>
<dbReference type="Proteomes" id="UP000325372">
    <property type="component" value="Unassembled WGS sequence"/>
</dbReference>
<feature type="binding site" description="covalent" evidence="8">
    <location>
        <position position="57"/>
    </location>
    <ligand>
        <name>heme c</name>
        <dbReference type="ChEBI" id="CHEBI:61717"/>
    </ligand>
</feature>
<comment type="subcellular location">
    <subcellularLocation>
        <location evidence="1">Membrane</location>
    </subcellularLocation>
</comment>
<evidence type="ECO:0000256" key="9">
    <source>
        <dbReference type="SAM" id="Phobius"/>
    </source>
</evidence>
<evidence type="ECO:0000256" key="5">
    <source>
        <dbReference type="ARBA" id="ARBA00022989"/>
    </source>
</evidence>
<comment type="caution">
    <text evidence="12">The sequence shown here is derived from an EMBL/GenBank/DDBJ whole genome shotgun (WGS) entry which is preliminary data.</text>
</comment>
<feature type="transmembrane region" description="Helical" evidence="9">
    <location>
        <begin position="219"/>
        <end position="237"/>
    </location>
</feature>
<evidence type="ECO:0000256" key="3">
    <source>
        <dbReference type="ARBA" id="ARBA00022692"/>
    </source>
</evidence>
<dbReference type="GO" id="GO:0020037">
    <property type="term" value="F:heme binding"/>
    <property type="evidence" value="ECO:0007669"/>
    <property type="project" value="InterPro"/>
</dbReference>
<keyword evidence="13" id="KW-1185">Reference proteome</keyword>
<proteinExistence type="predicted"/>
<dbReference type="GO" id="GO:0046872">
    <property type="term" value="F:metal ion binding"/>
    <property type="evidence" value="ECO:0007669"/>
    <property type="project" value="UniProtKB-KW"/>
</dbReference>
<evidence type="ECO:0000313" key="12">
    <source>
        <dbReference type="EMBL" id="KAA9132487.1"/>
    </source>
</evidence>
<feature type="chain" id="PRO_5024296910" evidence="10">
    <location>
        <begin position="23"/>
        <end position="246"/>
    </location>
</feature>
<evidence type="ECO:0000256" key="8">
    <source>
        <dbReference type="PIRSR" id="PIRSR602326-1"/>
    </source>
</evidence>
<keyword evidence="4 8" id="KW-0479">Metal-binding</keyword>
<organism evidence="12 13">
    <name type="scientific">Marinihelvus fidelis</name>
    <dbReference type="NCBI Taxonomy" id="2613842"/>
    <lineage>
        <taxon>Bacteria</taxon>
        <taxon>Pseudomonadati</taxon>
        <taxon>Pseudomonadota</taxon>
        <taxon>Gammaproteobacteria</taxon>
        <taxon>Chromatiales</taxon>
        <taxon>Wenzhouxiangellaceae</taxon>
        <taxon>Marinihelvus</taxon>
    </lineage>
</organism>
<evidence type="ECO:0000256" key="1">
    <source>
        <dbReference type="ARBA" id="ARBA00004370"/>
    </source>
</evidence>
<dbReference type="RefSeq" id="WP_150863197.1">
    <property type="nucleotide sequence ID" value="NZ_VYXP01000003.1"/>
</dbReference>
<dbReference type="PROSITE" id="PS51007">
    <property type="entry name" value="CYTC"/>
    <property type="match status" value="1"/>
</dbReference>
<accession>A0A5N0TEG8</accession>
<name>A0A5N0TEG8_9GAMM</name>
<sequence>MKTMFQTLLVAAMLALPLTASAAGAAGALPPSGININDVGSLQRGAKLYVNYCMGCHSADYVRYNRLAEDLDLGEDLVMQNLVFTDAKIGDPMSIAMEADDAERWFGKAPPDLSLIGRSRGADWVYNYLLSFYRDEHGAWNNTVLQNAAMPHVMWKLQGIQKPVYETHVEDGIEVRTITHLELEEPGTLSPAEYKDAARDLAAFLDYASEPAKLKRKTVGVWVMLYLALFALIAYLLKAEYWRDVH</sequence>
<dbReference type="GO" id="GO:0016020">
    <property type="term" value="C:membrane"/>
    <property type="evidence" value="ECO:0007669"/>
    <property type="project" value="UniProtKB-SubCell"/>
</dbReference>
<evidence type="ECO:0000256" key="7">
    <source>
        <dbReference type="ARBA" id="ARBA00023136"/>
    </source>
</evidence>
<evidence type="ECO:0000256" key="10">
    <source>
        <dbReference type="SAM" id="SignalP"/>
    </source>
</evidence>
<keyword evidence="5 9" id="KW-1133">Transmembrane helix</keyword>
<keyword evidence="10" id="KW-0732">Signal</keyword>
<dbReference type="InterPro" id="IPR002326">
    <property type="entry name" value="Cyt_c1"/>
</dbReference>
<reference evidence="12 13" key="1">
    <citation type="submission" date="2019-09" db="EMBL/GenBank/DDBJ databases">
        <title>Wenzhouxiangella sp. Genome sequencing and assembly.</title>
        <authorList>
            <person name="Zhang R."/>
        </authorList>
    </citation>
    <scope>NUCLEOTIDE SEQUENCE [LARGE SCALE GENOMIC DNA]</scope>
    <source>
        <strain evidence="12 13">W260</strain>
    </source>
</reference>
<feature type="domain" description="Cytochrome c" evidence="11">
    <location>
        <begin position="40"/>
        <end position="212"/>
    </location>
</feature>
<keyword evidence="6 8" id="KW-0408">Iron</keyword>
<dbReference type="PANTHER" id="PTHR10266:SF3">
    <property type="entry name" value="CYTOCHROME C1, HEME PROTEIN, MITOCHONDRIAL"/>
    <property type="match status" value="1"/>
</dbReference>
<evidence type="ECO:0000259" key="11">
    <source>
        <dbReference type="PROSITE" id="PS51007"/>
    </source>
</evidence>
<evidence type="ECO:0000256" key="2">
    <source>
        <dbReference type="ARBA" id="ARBA00022617"/>
    </source>
</evidence>
<keyword evidence="2 8" id="KW-0349">Heme</keyword>
<comment type="cofactor">
    <cofactor evidence="8">
        <name>heme c</name>
        <dbReference type="ChEBI" id="CHEBI:61717"/>
    </cofactor>
    <text evidence="8">Binds 1 heme c group covalently per subunit.</text>
</comment>
<dbReference type="PRINTS" id="PR00603">
    <property type="entry name" value="CYTOCHROMEC1"/>
</dbReference>
<keyword evidence="3 9" id="KW-0812">Transmembrane</keyword>
<evidence type="ECO:0000256" key="4">
    <source>
        <dbReference type="ARBA" id="ARBA00022723"/>
    </source>
</evidence>
<dbReference type="AlphaFoldDB" id="A0A5N0TEG8"/>
<dbReference type="Pfam" id="PF02167">
    <property type="entry name" value="Cytochrom_C1"/>
    <property type="match status" value="1"/>
</dbReference>
<dbReference type="Gene3D" id="1.10.760.10">
    <property type="entry name" value="Cytochrome c-like domain"/>
    <property type="match status" value="1"/>
</dbReference>
<gene>
    <name evidence="12" type="ORF">F3N42_04480</name>
</gene>
<evidence type="ECO:0000313" key="13">
    <source>
        <dbReference type="Proteomes" id="UP000325372"/>
    </source>
</evidence>
<dbReference type="InterPro" id="IPR009056">
    <property type="entry name" value="Cyt_c-like_dom"/>
</dbReference>
<protein>
    <submittedName>
        <fullName evidence="12">Cytochrome c1</fullName>
    </submittedName>
</protein>
<dbReference type="GO" id="GO:0009055">
    <property type="term" value="F:electron transfer activity"/>
    <property type="evidence" value="ECO:0007669"/>
    <property type="project" value="InterPro"/>
</dbReference>
<feature type="binding site" description="covalent" evidence="8">
    <location>
        <position position="53"/>
    </location>
    <ligand>
        <name>heme c</name>
        <dbReference type="ChEBI" id="CHEBI:61717"/>
    </ligand>
</feature>
<feature type="signal peptide" evidence="10">
    <location>
        <begin position="1"/>
        <end position="22"/>
    </location>
</feature>
<keyword evidence="7 9" id="KW-0472">Membrane</keyword>
<dbReference type="EMBL" id="VYXP01000003">
    <property type="protein sequence ID" value="KAA9132487.1"/>
    <property type="molecule type" value="Genomic_DNA"/>
</dbReference>